<reference evidence="5" key="1">
    <citation type="submission" date="2019-03" db="EMBL/GenBank/DDBJ databases">
        <title>WGS assembly of Setaria viridis.</title>
        <authorList>
            <person name="Huang P."/>
            <person name="Jenkins J."/>
            <person name="Grimwood J."/>
            <person name="Barry K."/>
            <person name="Healey A."/>
            <person name="Mamidi S."/>
            <person name="Sreedasyam A."/>
            <person name="Shu S."/>
            <person name="Feldman M."/>
            <person name="Wu J."/>
            <person name="Yu Y."/>
            <person name="Chen C."/>
            <person name="Johnson J."/>
            <person name="Rokhsar D."/>
            <person name="Baxter I."/>
            <person name="Schmutz J."/>
            <person name="Brutnell T."/>
            <person name="Kellogg E."/>
        </authorList>
    </citation>
    <scope>NUCLEOTIDE SEQUENCE [LARGE SCALE GENOMIC DNA]</scope>
</reference>
<feature type="domain" description="Sulfotransferase" evidence="4">
    <location>
        <begin position="91"/>
        <end position="356"/>
    </location>
</feature>
<organism evidence="5 6">
    <name type="scientific">Setaria viridis</name>
    <name type="common">Green bristlegrass</name>
    <name type="synonym">Setaria italica subsp. viridis</name>
    <dbReference type="NCBI Taxonomy" id="4556"/>
    <lineage>
        <taxon>Eukaryota</taxon>
        <taxon>Viridiplantae</taxon>
        <taxon>Streptophyta</taxon>
        <taxon>Embryophyta</taxon>
        <taxon>Tracheophyta</taxon>
        <taxon>Spermatophyta</taxon>
        <taxon>Magnoliopsida</taxon>
        <taxon>Liliopsida</taxon>
        <taxon>Poales</taxon>
        <taxon>Poaceae</taxon>
        <taxon>PACMAD clade</taxon>
        <taxon>Panicoideae</taxon>
        <taxon>Panicodae</taxon>
        <taxon>Paniceae</taxon>
        <taxon>Cenchrinae</taxon>
        <taxon>Setaria</taxon>
    </lineage>
</organism>
<sequence length="359" mass="39912">MLLTYESPFHCIAMSSSFKQPFLSQDEEKTNAETKTNHQELYQRYANSVSSSPSAEGLSHLILHRHHQGWHGSRMCIAGAMAADACFTARPSDIVVATLPKSGTTWIKSLLYATVHRRKYPADAADHPFNSFGPHECVKFLEYQICTGKETKDNLDELPDPRILATHVPFVALPAAVVASGCKIVYMCRDPKDSMVSLWHFANKLRASEGLEPLPVETAAGLFCYGMSALGPYWDHVLGYWRAHLARPEQVLFFKYEEVWRDPPAHVRRLAAFVGLPFDVEEEENGAVDAIVRLCSFEHMRGLEVAKSGKTEFVVGAVEDSSFFRPGGVGDWANHLSPEAARRIDAITEARFKGSGLSV</sequence>
<evidence type="ECO:0000313" key="6">
    <source>
        <dbReference type="Proteomes" id="UP000298652"/>
    </source>
</evidence>
<dbReference type="Gene3D" id="3.40.50.300">
    <property type="entry name" value="P-loop containing nucleotide triphosphate hydrolases"/>
    <property type="match status" value="1"/>
</dbReference>
<dbReference type="GO" id="GO:0008146">
    <property type="term" value="F:sulfotransferase activity"/>
    <property type="evidence" value="ECO:0007669"/>
    <property type="project" value="InterPro"/>
</dbReference>
<dbReference type="Gramene" id="TKW05550">
    <property type="protein sequence ID" value="TKW05550"/>
    <property type="gene ID" value="SEVIR_7G184000v2"/>
</dbReference>
<accession>A0A4U6TRW9</accession>
<evidence type="ECO:0000313" key="5">
    <source>
        <dbReference type="EMBL" id="TKW05550.1"/>
    </source>
</evidence>
<evidence type="ECO:0000259" key="4">
    <source>
        <dbReference type="Pfam" id="PF00685"/>
    </source>
</evidence>
<dbReference type="PANTHER" id="PTHR11783">
    <property type="entry name" value="SULFOTRANSFERASE SULT"/>
    <property type="match status" value="1"/>
</dbReference>
<dbReference type="Proteomes" id="UP000298652">
    <property type="component" value="Chromosome 7"/>
</dbReference>
<evidence type="ECO:0000256" key="2">
    <source>
        <dbReference type="ARBA" id="ARBA00022679"/>
    </source>
</evidence>
<dbReference type="InterPro" id="IPR027417">
    <property type="entry name" value="P-loop_NTPase"/>
</dbReference>
<dbReference type="InterPro" id="IPR000863">
    <property type="entry name" value="Sulfotransferase_dom"/>
</dbReference>
<comment type="similarity">
    <text evidence="1 3">Belongs to the sulfotransferase 1 family.</text>
</comment>
<proteinExistence type="inferred from homology"/>
<evidence type="ECO:0000256" key="3">
    <source>
        <dbReference type="RuleBase" id="RU361155"/>
    </source>
</evidence>
<evidence type="ECO:0000256" key="1">
    <source>
        <dbReference type="ARBA" id="ARBA00005771"/>
    </source>
</evidence>
<dbReference type="AlphaFoldDB" id="A0A4U6TRW9"/>
<protein>
    <recommendedName>
        <fullName evidence="3">Sulfotransferase</fullName>
        <ecNumber evidence="3">2.8.2.-</ecNumber>
    </recommendedName>
</protein>
<keyword evidence="6" id="KW-1185">Reference proteome</keyword>
<dbReference type="EMBL" id="CM016558">
    <property type="protein sequence ID" value="TKW05550.1"/>
    <property type="molecule type" value="Genomic_DNA"/>
</dbReference>
<dbReference type="OMA" id="FGPHECI"/>
<dbReference type="SUPFAM" id="SSF52540">
    <property type="entry name" value="P-loop containing nucleoside triphosphate hydrolases"/>
    <property type="match status" value="1"/>
</dbReference>
<gene>
    <name evidence="5" type="ORF">SEVIR_7G184000v2</name>
</gene>
<keyword evidence="2 3" id="KW-0808">Transferase</keyword>
<dbReference type="Pfam" id="PF00685">
    <property type="entry name" value="Sulfotransfer_1"/>
    <property type="match status" value="1"/>
</dbReference>
<name>A0A4U6TRW9_SETVI</name>
<dbReference type="EC" id="2.8.2.-" evidence="3"/>